<dbReference type="InterPro" id="IPR001647">
    <property type="entry name" value="HTH_TetR"/>
</dbReference>
<dbReference type="PANTHER" id="PTHR30055">
    <property type="entry name" value="HTH-TYPE TRANSCRIPTIONAL REGULATOR RUTR"/>
    <property type="match status" value="1"/>
</dbReference>
<accession>A0ABW3VDJ2</accession>
<dbReference type="InterPro" id="IPR041347">
    <property type="entry name" value="MftR_C"/>
</dbReference>
<feature type="DNA-binding region" description="H-T-H motif" evidence="4">
    <location>
        <begin position="33"/>
        <end position="52"/>
    </location>
</feature>
<evidence type="ECO:0000256" key="3">
    <source>
        <dbReference type="ARBA" id="ARBA00023163"/>
    </source>
</evidence>
<keyword evidence="1" id="KW-0805">Transcription regulation</keyword>
<dbReference type="Pfam" id="PF00440">
    <property type="entry name" value="TetR_N"/>
    <property type="match status" value="1"/>
</dbReference>
<sequence length="206" mass="22142">MSGLRERKKSATRVALSWAAVRLVVERGYDAVRVEDIAAAADVSVRTFRNYFPTKADAIAFRHRERIEQLADALRARPVDEPLWDAVRSAVQERFALGVETDGAPPDRQWIDGVRVMVEEPALAGALQKAVAGAQTALAEAVAARTGTDPRRDLYPTLVAAAVGAVVSSASELWLRADPPVPFAPLLQEGFDRLTAGLPPTSGSTS</sequence>
<evidence type="ECO:0000256" key="2">
    <source>
        <dbReference type="ARBA" id="ARBA00023125"/>
    </source>
</evidence>
<evidence type="ECO:0000313" key="7">
    <source>
        <dbReference type="Proteomes" id="UP001597182"/>
    </source>
</evidence>
<dbReference type="SUPFAM" id="SSF46689">
    <property type="entry name" value="Homeodomain-like"/>
    <property type="match status" value="1"/>
</dbReference>
<evidence type="ECO:0000313" key="6">
    <source>
        <dbReference type="EMBL" id="MFD1232400.1"/>
    </source>
</evidence>
<dbReference type="Pfam" id="PF17754">
    <property type="entry name" value="TetR_C_14"/>
    <property type="match status" value="1"/>
</dbReference>
<comment type="caution">
    <text evidence="6">The sequence shown here is derived from an EMBL/GenBank/DDBJ whole genome shotgun (WGS) entry which is preliminary data.</text>
</comment>
<evidence type="ECO:0000259" key="5">
    <source>
        <dbReference type="PROSITE" id="PS50977"/>
    </source>
</evidence>
<organism evidence="6 7">
    <name type="scientific">Pseudonocardia benzenivorans</name>
    <dbReference type="NCBI Taxonomy" id="228005"/>
    <lineage>
        <taxon>Bacteria</taxon>
        <taxon>Bacillati</taxon>
        <taxon>Actinomycetota</taxon>
        <taxon>Actinomycetes</taxon>
        <taxon>Pseudonocardiales</taxon>
        <taxon>Pseudonocardiaceae</taxon>
        <taxon>Pseudonocardia</taxon>
    </lineage>
</organism>
<name>A0ABW3VDJ2_9PSEU</name>
<evidence type="ECO:0000256" key="4">
    <source>
        <dbReference type="PROSITE-ProRule" id="PRU00335"/>
    </source>
</evidence>
<dbReference type="Gene3D" id="1.10.10.60">
    <property type="entry name" value="Homeodomain-like"/>
    <property type="match status" value="1"/>
</dbReference>
<dbReference type="EMBL" id="JBHTMB010000023">
    <property type="protein sequence ID" value="MFD1232400.1"/>
    <property type="molecule type" value="Genomic_DNA"/>
</dbReference>
<proteinExistence type="predicted"/>
<gene>
    <name evidence="6" type="ORF">ACFQ34_03800</name>
</gene>
<keyword evidence="7" id="KW-1185">Reference proteome</keyword>
<dbReference type="InterPro" id="IPR050109">
    <property type="entry name" value="HTH-type_TetR-like_transc_reg"/>
</dbReference>
<reference evidence="7" key="1">
    <citation type="journal article" date="2019" name="Int. J. Syst. Evol. Microbiol.">
        <title>The Global Catalogue of Microorganisms (GCM) 10K type strain sequencing project: providing services to taxonomists for standard genome sequencing and annotation.</title>
        <authorList>
            <consortium name="The Broad Institute Genomics Platform"/>
            <consortium name="The Broad Institute Genome Sequencing Center for Infectious Disease"/>
            <person name="Wu L."/>
            <person name="Ma J."/>
        </authorList>
    </citation>
    <scope>NUCLEOTIDE SEQUENCE [LARGE SCALE GENOMIC DNA]</scope>
    <source>
        <strain evidence="7">CCUG 49018</strain>
    </source>
</reference>
<keyword evidence="3" id="KW-0804">Transcription</keyword>
<dbReference type="RefSeq" id="WP_013672774.1">
    <property type="nucleotide sequence ID" value="NZ_BAABKS010000020.1"/>
</dbReference>
<dbReference type="Proteomes" id="UP001597182">
    <property type="component" value="Unassembled WGS sequence"/>
</dbReference>
<dbReference type="InterPro" id="IPR009057">
    <property type="entry name" value="Homeodomain-like_sf"/>
</dbReference>
<dbReference type="PANTHER" id="PTHR30055:SF238">
    <property type="entry name" value="MYCOFACTOCIN BIOSYNTHESIS TRANSCRIPTIONAL REGULATOR MFTR-RELATED"/>
    <property type="match status" value="1"/>
</dbReference>
<keyword evidence="2 4" id="KW-0238">DNA-binding</keyword>
<dbReference type="PROSITE" id="PS50977">
    <property type="entry name" value="HTH_TETR_2"/>
    <property type="match status" value="1"/>
</dbReference>
<protein>
    <submittedName>
        <fullName evidence="6">TetR family transcriptional regulator</fullName>
    </submittedName>
</protein>
<feature type="domain" description="HTH tetR-type" evidence="5">
    <location>
        <begin position="10"/>
        <end position="70"/>
    </location>
</feature>
<evidence type="ECO:0000256" key="1">
    <source>
        <dbReference type="ARBA" id="ARBA00023015"/>
    </source>
</evidence>
<dbReference type="Gene3D" id="1.10.357.10">
    <property type="entry name" value="Tetracycline Repressor, domain 2"/>
    <property type="match status" value="1"/>
</dbReference>